<dbReference type="InterPro" id="IPR013216">
    <property type="entry name" value="Methyltransf_11"/>
</dbReference>
<dbReference type="GO" id="GO:0032259">
    <property type="term" value="P:methylation"/>
    <property type="evidence" value="ECO:0007669"/>
    <property type="project" value="UniProtKB-KW"/>
</dbReference>
<dbReference type="PANTHER" id="PTHR45036">
    <property type="entry name" value="METHYLTRANSFERASE LIKE 7B"/>
    <property type="match status" value="1"/>
</dbReference>
<dbReference type="eggNOG" id="COG2226">
    <property type="taxonomic scope" value="Bacteria"/>
</dbReference>
<dbReference type="InterPro" id="IPR029063">
    <property type="entry name" value="SAM-dependent_MTases_sf"/>
</dbReference>
<proteinExistence type="predicted"/>
<dbReference type="PANTHER" id="PTHR45036:SF1">
    <property type="entry name" value="METHYLTRANSFERASE LIKE 7A"/>
    <property type="match status" value="1"/>
</dbReference>
<feature type="domain" description="Methyltransferase type 11" evidence="1">
    <location>
        <begin position="73"/>
        <end position="130"/>
    </location>
</feature>
<dbReference type="Pfam" id="PF08241">
    <property type="entry name" value="Methyltransf_11"/>
    <property type="match status" value="1"/>
</dbReference>
<keyword evidence="3" id="KW-1185">Reference proteome</keyword>
<organism evidence="2 3">
    <name type="scientific">Saccharopolyspora rectivirgula</name>
    <dbReference type="NCBI Taxonomy" id="28042"/>
    <lineage>
        <taxon>Bacteria</taxon>
        <taxon>Bacillati</taxon>
        <taxon>Actinomycetota</taxon>
        <taxon>Actinomycetes</taxon>
        <taxon>Pseudonocardiales</taxon>
        <taxon>Pseudonocardiaceae</taxon>
        <taxon>Saccharopolyspora</taxon>
    </lineage>
</organism>
<dbReference type="RefSeq" id="WP_029722923.1">
    <property type="nucleotide sequence ID" value="NZ_JNVU01000037.1"/>
</dbReference>
<name>A0A073AWH8_9PSEU</name>
<protein>
    <submittedName>
        <fullName evidence="2">SAM-dependent methyltransferase</fullName>
    </submittedName>
</protein>
<evidence type="ECO:0000313" key="2">
    <source>
        <dbReference type="EMBL" id="KEI43666.1"/>
    </source>
</evidence>
<dbReference type="AlphaFoldDB" id="A0A073AWH8"/>
<gene>
    <name evidence="2" type="ORF">GU90_15160</name>
</gene>
<dbReference type="OrthoDB" id="65624at2"/>
<comment type="caution">
    <text evidence="2">The sequence shown here is derived from an EMBL/GenBank/DDBJ whole genome shotgun (WGS) entry which is preliminary data.</text>
</comment>
<accession>A0A073AWH8</accession>
<sequence length="212" mass="23790">MTGVSAATMLTCYYKRAGHSAPAEVVDEFRAQLHRRASGRVLFIGAHHMADLPAPDHLEHLALVASSPEIRGARLLHQAEVVDTGLEELPFPQHSFDLVACLFALCSAPDPVRALQEISRVLRQYGHLMFLEHTKAPGVLGEAQDQVQEMLRGSRRCRPNFEVLTHLQRAGLFIHRVDWSWPPTHVRAPLIQGFAAHPDPYYVRELSWLRGS</sequence>
<dbReference type="Gene3D" id="3.40.50.150">
    <property type="entry name" value="Vaccinia Virus protein VP39"/>
    <property type="match status" value="1"/>
</dbReference>
<dbReference type="SUPFAM" id="SSF53335">
    <property type="entry name" value="S-adenosyl-L-methionine-dependent methyltransferases"/>
    <property type="match status" value="1"/>
</dbReference>
<dbReference type="Proteomes" id="UP000031419">
    <property type="component" value="Unassembled WGS sequence"/>
</dbReference>
<keyword evidence="2" id="KW-0808">Transferase</keyword>
<dbReference type="GO" id="GO:0008757">
    <property type="term" value="F:S-adenosylmethionine-dependent methyltransferase activity"/>
    <property type="evidence" value="ECO:0007669"/>
    <property type="project" value="InterPro"/>
</dbReference>
<evidence type="ECO:0000259" key="1">
    <source>
        <dbReference type="Pfam" id="PF08241"/>
    </source>
</evidence>
<dbReference type="EMBL" id="JNVU01000037">
    <property type="protein sequence ID" value="KEI43666.1"/>
    <property type="molecule type" value="Genomic_DNA"/>
</dbReference>
<keyword evidence="2" id="KW-0489">Methyltransferase</keyword>
<dbReference type="InterPro" id="IPR052356">
    <property type="entry name" value="Thiol_S-MT"/>
</dbReference>
<dbReference type="STRING" id="28042.GU90_15160"/>
<evidence type="ECO:0000313" key="3">
    <source>
        <dbReference type="Proteomes" id="UP000031419"/>
    </source>
</evidence>
<reference evidence="2 3" key="1">
    <citation type="submission" date="2014-06" db="EMBL/GenBank/DDBJ databases">
        <title>Saccharopolyspora rectivirgula DSM-43113 Genome sequencing.</title>
        <authorList>
            <person name="Barrera C."/>
            <person name="Millon L."/>
            <person name="Rognon B."/>
            <person name="Zaugg C."/>
            <person name="Monod M."/>
        </authorList>
    </citation>
    <scope>NUCLEOTIDE SEQUENCE [LARGE SCALE GENOMIC DNA]</scope>
    <source>
        <strain evidence="2 3">DSM 43113</strain>
    </source>
</reference>